<accession>A0A2K5IQG9</accession>
<keyword evidence="4" id="KW-0413">Isomerase</keyword>
<dbReference type="PROSITE" id="PS50072">
    <property type="entry name" value="CSA_PPIASE_2"/>
    <property type="match status" value="1"/>
</dbReference>
<evidence type="ECO:0000256" key="4">
    <source>
        <dbReference type="ARBA" id="ARBA00023235"/>
    </source>
</evidence>
<organism evidence="7 8">
    <name type="scientific">Colobus angolensis palliatus</name>
    <name type="common">Peters' Angolan colobus</name>
    <dbReference type="NCBI Taxonomy" id="336983"/>
    <lineage>
        <taxon>Eukaryota</taxon>
        <taxon>Metazoa</taxon>
        <taxon>Chordata</taxon>
        <taxon>Craniata</taxon>
        <taxon>Vertebrata</taxon>
        <taxon>Euteleostomi</taxon>
        <taxon>Mammalia</taxon>
        <taxon>Eutheria</taxon>
        <taxon>Euarchontoglires</taxon>
        <taxon>Primates</taxon>
        <taxon>Haplorrhini</taxon>
        <taxon>Catarrhini</taxon>
        <taxon>Cercopithecidae</taxon>
        <taxon>Colobinae</taxon>
        <taxon>Colobus</taxon>
    </lineage>
</organism>
<dbReference type="Pfam" id="PF00160">
    <property type="entry name" value="Pro_isomerase"/>
    <property type="match status" value="2"/>
</dbReference>
<dbReference type="EC" id="5.2.1.8" evidence="2"/>
<evidence type="ECO:0000313" key="7">
    <source>
        <dbReference type="Ensembl" id="ENSCANP00000018944.1"/>
    </source>
</evidence>
<feature type="domain" description="PPIase cyclophilin-type" evidence="6">
    <location>
        <begin position="11"/>
        <end position="155"/>
    </location>
</feature>
<evidence type="ECO:0000259" key="6">
    <source>
        <dbReference type="PROSITE" id="PS50072"/>
    </source>
</evidence>
<reference evidence="7" key="2">
    <citation type="submission" date="2025-09" db="UniProtKB">
        <authorList>
            <consortium name="Ensembl"/>
        </authorList>
    </citation>
    <scope>IDENTIFICATION</scope>
</reference>
<dbReference type="AlphaFoldDB" id="A0A2K5IQG9"/>
<name>A0A2K5IQG9_COLAP</name>
<dbReference type="SUPFAM" id="SSF50891">
    <property type="entry name" value="Cyclophilin-like"/>
    <property type="match status" value="1"/>
</dbReference>
<dbReference type="GO" id="GO:0016018">
    <property type="term" value="F:cyclosporin A binding"/>
    <property type="evidence" value="ECO:0007669"/>
    <property type="project" value="TreeGrafter"/>
</dbReference>
<keyword evidence="3" id="KW-0697">Rotamase</keyword>
<dbReference type="InterPro" id="IPR020892">
    <property type="entry name" value="Cyclophilin-type_PPIase_CS"/>
</dbReference>
<keyword evidence="8" id="KW-1185">Reference proteome</keyword>
<comment type="catalytic activity">
    <reaction evidence="1">
        <text>[protein]-peptidylproline (omega=180) = [protein]-peptidylproline (omega=0)</text>
        <dbReference type="Rhea" id="RHEA:16237"/>
        <dbReference type="Rhea" id="RHEA-COMP:10747"/>
        <dbReference type="Rhea" id="RHEA-COMP:10748"/>
        <dbReference type="ChEBI" id="CHEBI:83833"/>
        <dbReference type="ChEBI" id="CHEBI:83834"/>
        <dbReference type="EC" id="5.2.1.8"/>
    </reaction>
</comment>
<feature type="compositionally biased region" description="Basic and acidic residues" evidence="5">
    <location>
        <begin position="271"/>
        <end position="289"/>
    </location>
</feature>
<dbReference type="PANTHER" id="PTHR11071:SF292">
    <property type="entry name" value="PEPTIDYL-PROLYL CIS-TRANS ISOMERASE G"/>
    <property type="match status" value="1"/>
</dbReference>
<dbReference type="GO" id="GO:0003755">
    <property type="term" value="F:peptidyl-prolyl cis-trans isomerase activity"/>
    <property type="evidence" value="ECO:0007669"/>
    <property type="project" value="UniProtKB-KW"/>
</dbReference>
<dbReference type="Ensembl" id="ENSCANT00000041904.1">
    <property type="protein sequence ID" value="ENSCANP00000018944.1"/>
    <property type="gene ID" value="ENSCANG00000032812.1"/>
</dbReference>
<dbReference type="GO" id="GO:0005739">
    <property type="term" value="C:mitochondrion"/>
    <property type="evidence" value="ECO:0007669"/>
    <property type="project" value="TreeGrafter"/>
</dbReference>
<evidence type="ECO:0000256" key="3">
    <source>
        <dbReference type="ARBA" id="ARBA00023110"/>
    </source>
</evidence>
<evidence type="ECO:0000313" key="8">
    <source>
        <dbReference type="Proteomes" id="UP000233080"/>
    </source>
</evidence>
<evidence type="ECO:0000256" key="5">
    <source>
        <dbReference type="SAM" id="MobiDB-lite"/>
    </source>
</evidence>
<dbReference type="PROSITE" id="PS00170">
    <property type="entry name" value="CSA_PPIASE_1"/>
    <property type="match status" value="1"/>
</dbReference>
<dbReference type="InterPro" id="IPR029000">
    <property type="entry name" value="Cyclophilin-like_dom_sf"/>
</dbReference>
<evidence type="ECO:0000256" key="2">
    <source>
        <dbReference type="ARBA" id="ARBA00013194"/>
    </source>
</evidence>
<protein>
    <recommendedName>
        <fullName evidence="2">peptidylprolyl isomerase</fullName>
        <ecNumber evidence="2">5.2.1.8</ecNumber>
    </recommendedName>
</protein>
<proteinExistence type="predicted"/>
<evidence type="ECO:0000256" key="1">
    <source>
        <dbReference type="ARBA" id="ARBA00000971"/>
    </source>
</evidence>
<dbReference type="GO" id="GO:0006457">
    <property type="term" value="P:protein folding"/>
    <property type="evidence" value="ECO:0007669"/>
    <property type="project" value="InterPro"/>
</dbReference>
<reference evidence="7" key="1">
    <citation type="submission" date="2025-08" db="UniProtKB">
        <authorList>
            <consortium name="Ensembl"/>
        </authorList>
    </citation>
    <scope>IDENTIFICATION</scope>
</reference>
<dbReference type="PANTHER" id="PTHR11071">
    <property type="entry name" value="PEPTIDYL-PROLYL CIS-TRANS ISOMERASE"/>
    <property type="match status" value="1"/>
</dbReference>
<dbReference type="Gene3D" id="2.40.100.10">
    <property type="entry name" value="Cyclophilin-like"/>
    <property type="match status" value="2"/>
</dbReference>
<feature type="compositionally biased region" description="Basic residues" evidence="5">
    <location>
        <begin position="207"/>
        <end position="232"/>
    </location>
</feature>
<dbReference type="Proteomes" id="UP000233080">
    <property type="component" value="Unassembled WGS sequence"/>
</dbReference>
<dbReference type="PRINTS" id="PR00153">
    <property type="entry name" value="CSAPPISMRASE"/>
</dbReference>
<dbReference type="FunFam" id="2.40.100.10:FF:000025">
    <property type="entry name" value="Peptidyl-prolyl cis-trans isomerase CYP19-2"/>
    <property type="match status" value="1"/>
</dbReference>
<feature type="compositionally biased region" description="Basic residues" evidence="5">
    <location>
        <begin position="161"/>
        <end position="172"/>
    </location>
</feature>
<feature type="region of interest" description="Disordered" evidence="5">
    <location>
        <begin position="161"/>
        <end position="302"/>
    </location>
</feature>
<sequence>MGIKVQRPRCFFDIAINNQPAGRVVFELFSDVCPKTCENFRCLCTGEKGTGKSTQKPLHYKSCLFHRVVKDFMVQGGDFSEGNGRGGESIYGGFFEGKNVYIYIITTKPTPHLDGHHVVFGQVISGQEVVREIENQKTDAASKPFAEVRILSCGELIPKSKVKKEEKKRHKSSSSSSSSSSDSDSSSDSQSSSDSSDSESASEEKSKKRKKKHRKNSRKHKKEKKKRKKSKKSASSESEAENLEAQPQSTVRPEEIPPIPENRFLMRKSPPKADEKERKNRERERERECNPPNSQPASYQRRLLVTRSGRKIKGRGPRVDLHNTAFVFLK</sequence>
<feature type="compositionally biased region" description="Low complexity" evidence="5">
    <location>
        <begin position="173"/>
        <end position="195"/>
    </location>
</feature>
<dbReference type="InterPro" id="IPR002130">
    <property type="entry name" value="Cyclophilin-type_PPIase_dom"/>
</dbReference>